<sequence>ARIRWQLRTPGIPNDRSLNIFVKEDDCLTLHRQPVAQSTDCIRVPEATRAPAAPARVWQIHWSRKQRGTHAVVGVATANCPLHCVGYQSLVGSNPDSWGWDLGRNRALHDGRRTPYPATMCATLLGVAAQSALARRISSAGQLPACAECFIPAFSAVWGHCEITLRYLNGLEPEPLPLMVLCRSVIRKHFQRRAAAARRRPAAAASLMTFVDGCPTFHLDRWSRFAGGASFDWRRMARLLFGEDGLRVRLTVWRTMESDPVFAHSQRPLALQEVRKRTYLQCKRTI</sequence>
<protein>
    <submittedName>
        <fullName evidence="3">B30.2/SPRY domain-containing protein</fullName>
    </submittedName>
</protein>
<dbReference type="SUPFAM" id="SSF49899">
    <property type="entry name" value="Concanavalin A-like lectins/glucanases"/>
    <property type="match status" value="1"/>
</dbReference>
<dbReference type="InterPro" id="IPR003877">
    <property type="entry name" value="SPRY_dom"/>
</dbReference>
<proteinExistence type="predicted"/>
<dbReference type="InterPro" id="IPR043136">
    <property type="entry name" value="B30.2/SPRY_sf"/>
</dbReference>
<dbReference type="GO" id="GO:0043161">
    <property type="term" value="P:proteasome-mediated ubiquitin-dependent protein catabolic process"/>
    <property type="evidence" value="ECO:0007669"/>
    <property type="project" value="TreeGrafter"/>
</dbReference>
<dbReference type="Proteomes" id="UP000095280">
    <property type="component" value="Unplaced"/>
</dbReference>
<dbReference type="PANTHER" id="PTHR12245:SF11">
    <property type="entry name" value="PROTEIN GUSTAVUS"/>
    <property type="match status" value="1"/>
</dbReference>
<reference evidence="3" key="1">
    <citation type="submission" date="2016-11" db="UniProtKB">
        <authorList>
            <consortium name="WormBaseParasite"/>
        </authorList>
    </citation>
    <scope>IDENTIFICATION</scope>
</reference>
<feature type="domain" description="SPRY" evidence="1">
    <location>
        <begin position="57"/>
        <end position="116"/>
    </location>
</feature>
<dbReference type="GO" id="GO:0019005">
    <property type="term" value="C:SCF ubiquitin ligase complex"/>
    <property type="evidence" value="ECO:0007669"/>
    <property type="project" value="TreeGrafter"/>
</dbReference>
<organism evidence="2 3">
    <name type="scientific">Macrostomum lignano</name>
    <dbReference type="NCBI Taxonomy" id="282301"/>
    <lineage>
        <taxon>Eukaryota</taxon>
        <taxon>Metazoa</taxon>
        <taxon>Spiralia</taxon>
        <taxon>Lophotrochozoa</taxon>
        <taxon>Platyhelminthes</taxon>
        <taxon>Rhabditophora</taxon>
        <taxon>Macrostomorpha</taxon>
        <taxon>Macrostomida</taxon>
        <taxon>Macrostomidae</taxon>
        <taxon>Macrostomum</taxon>
    </lineage>
</organism>
<dbReference type="WBParaSite" id="maker-unitig_35536-snap-gene-0.2-mRNA-1">
    <property type="protein sequence ID" value="maker-unitig_35536-snap-gene-0.2-mRNA-1"/>
    <property type="gene ID" value="maker-unitig_35536-snap-gene-0.2"/>
</dbReference>
<dbReference type="InterPro" id="IPR050672">
    <property type="entry name" value="FBXO45-Fsn/SPSB_families"/>
</dbReference>
<dbReference type="Gene3D" id="2.60.120.920">
    <property type="match status" value="1"/>
</dbReference>
<accession>A0A1I8FHV0</accession>
<name>A0A1I8FHV0_9PLAT</name>
<keyword evidence="2" id="KW-1185">Reference proteome</keyword>
<evidence type="ECO:0000313" key="2">
    <source>
        <dbReference type="Proteomes" id="UP000095280"/>
    </source>
</evidence>
<dbReference type="Pfam" id="PF00622">
    <property type="entry name" value="SPRY"/>
    <property type="match status" value="1"/>
</dbReference>
<dbReference type="InterPro" id="IPR013320">
    <property type="entry name" value="ConA-like_dom_sf"/>
</dbReference>
<dbReference type="PANTHER" id="PTHR12245">
    <property type="entry name" value="SPRY DOMAIN CONTAINING SOCS BOX PROTEIN"/>
    <property type="match status" value="1"/>
</dbReference>
<dbReference type="AlphaFoldDB" id="A0A1I8FHV0"/>
<evidence type="ECO:0000259" key="1">
    <source>
        <dbReference type="Pfam" id="PF00622"/>
    </source>
</evidence>
<evidence type="ECO:0000313" key="3">
    <source>
        <dbReference type="WBParaSite" id="maker-unitig_35536-snap-gene-0.2-mRNA-1"/>
    </source>
</evidence>